<reference evidence="1" key="1">
    <citation type="journal article" date="2014" name="Front. Microbiol.">
        <title>High frequency of phylogenetically diverse reductive dehalogenase-homologous genes in deep subseafloor sedimentary metagenomes.</title>
        <authorList>
            <person name="Kawai M."/>
            <person name="Futagami T."/>
            <person name="Toyoda A."/>
            <person name="Takaki Y."/>
            <person name="Nishi S."/>
            <person name="Hori S."/>
            <person name="Arai W."/>
            <person name="Tsubouchi T."/>
            <person name="Morono Y."/>
            <person name="Uchiyama I."/>
            <person name="Ito T."/>
            <person name="Fujiyama A."/>
            <person name="Inagaki F."/>
            <person name="Takami H."/>
        </authorList>
    </citation>
    <scope>NUCLEOTIDE SEQUENCE</scope>
    <source>
        <strain evidence="1">Expedition CK06-06</strain>
    </source>
</reference>
<accession>X1R2L6</accession>
<comment type="caution">
    <text evidence="1">The sequence shown here is derived from an EMBL/GenBank/DDBJ whole genome shotgun (WGS) entry which is preliminary data.</text>
</comment>
<dbReference type="AlphaFoldDB" id="X1R2L6"/>
<protein>
    <submittedName>
        <fullName evidence="1">Uncharacterized protein</fullName>
    </submittedName>
</protein>
<organism evidence="1">
    <name type="scientific">marine sediment metagenome</name>
    <dbReference type="NCBI Taxonomy" id="412755"/>
    <lineage>
        <taxon>unclassified sequences</taxon>
        <taxon>metagenomes</taxon>
        <taxon>ecological metagenomes</taxon>
    </lineage>
</organism>
<evidence type="ECO:0000313" key="1">
    <source>
        <dbReference type="EMBL" id="GAI74967.1"/>
    </source>
</evidence>
<dbReference type="PROSITE" id="PS51257">
    <property type="entry name" value="PROKAR_LIPOPROTEIN"/>
    <property type="match status" value="1"/>
</dbReference>
<dbReference type="EMBL" id="BARW01006374">
    <property type="protein sequence ID" value="GAI74967.1"/>
    <property type="molecule type" value="Genomic_DNA"/>
</dbReference>
<name>X1R2L6_9ZZZZ</name>
<proteinExistence type="predicted"/>
<sequence length="337" mass="37198">MQIKGKSQQKSISKIMTVLISSLAVLGCMFFTNCNDDNKTNQDPGNQSTIADYSVAKESVLRSIPKEYIDKARTTLHIAYQHTSHGTQVARGLFGLPDYKQGDDVSFGITNNSPEAGKLDFHDYAIGSYAAPGDDASDLSRNETAFIQATRNFLDDDANDDINVVMWSWCNIAGHFPATNYLPGMDALISEYGEGGTKIGIGAGKRQHPVTFIFMTGHANQGSNTGDGNPKNQAKLIIDHCLTNSYYCLDYYSIDTYDMGDNYWEDTGDNGNSDLYGGNFYIDWQNAHVLGTDWYENKSSPGGSVEFGAHNSQHITANRKAYAMWWIMARIAGWDGM</sequence>
<gene>
    <name evidence="1" type="ORF">S12H4_13381</name>
</gene>